<dbReference type="Proteomes" id="UP000030147">
    <property type="component" value="Unassembled WGS sequence"/>
</dbReference>
<gene>
    <name evidence="3" type="ORF">N782_20415</name>
</gene>
<name>A0A0A2TPK6_9BACI</name>
<reference evidence="3 4" key="1">
    <citation type="journal article" date="2015" name="Stand. Genomic Sci.">
        <title>High quality draft genome sequence of the moderately halophilic bacterium Pontibacillus yanchengensis Y32(T) and comparison among Pontibacillus genomes.</title>
        <authorList>
            <person name="Huang J."/>
            <person name="Qiao Z.X."/>
            <person name="Tang J.W."/>
            <person name="Wang G."/>
        </authorList>
    </citation>
    <scope>NUCLEOTIDE SEQUENCE [LARGE SCALE GENOMIC DNA]</scope>
    <source>
        <strain evidence="3 4">Y32</strain>
    </source>
</reference>
<proteinExistence type="predicted"/>
<dbReference type="AlphaFoldDB" id="A0A0A2TPK6"/>
<dbReference type="InterPro" id="IPR029063">
    <property type="entry name" value="SAM-dependent_MTases_sf"/>
</dbReference>
<dbReference type="STRING" id="1385514.N782_20415"/>
<dbReference type="Gene3D" id="3.40.50.150">
    <property type="entry name" value="Vaccinia Virus protein VP39"/>
    <property type="match status" value="1"/>
</dbReference>
<accession>A0A0A2TPK6</accession>
<dbReference type="InterPro" id="IPR041698">
    <property type="entry name" value="Methyltransf_25"/>
</dbReference>
<dbReference type="EMBL" id="AVBF01000074">
    <property type="protein sequence ID" value="KGP71255.1"/>
    <property type="molecule type" value="Genomic_DNA"/>
</dbReference>
<dbReference type="eggNOG" id="COG2227">
    <property type="taxonomic scope" value="Bacteria"/>
</dbReference>
<evidence type="ECO:0000256" key="1">
    <source>
        <dbReference type="ARBA" id="ARBA00022679"/>
    </source>
</evidence>
<keyword evidence="4" id="KW-1185">Reference proteome</keyword>
<feature type="domain" description="Methyltransferase" evidence="2">
    <location>
        <begin position="46"/>
        <end position="123"/>
    </location>
</feature>
<organism evidence="3 4">
    <name type="scientific">Pontibacillus yanchengensis Y32</name>
    <dbReference type="NCBI Taxonomy" id="1385514"/>
    <lineage>
        <taxon>Bacteria</taxon>
        <taxon>Bacillati</taxon>
        <taxon>Bacillota</taxon>
        <taxon>Bacilli</taxon>
        <taxon>Bacillales</taxon>
        <taxon>Bacillaceae</taxon>
        <taxon>Pontibacillus</taxon>
    </lineage>
</organism>
<evidence type="ECO:0000313" key="4">
    <source>
        <dbReference type="Proteomes" id="UP000030147"/>
    </source>
</evidence>
<dbReference type="CDD" id="cd02440">
    <property type="entry name" value="AdoMet_MTases"/>
    <property type="match status" value="1"/>
</dbReference>
<dbReference type="Pfam" id="PF13649">
    <property type="entry name" value="Methyltransf_25"/>
    <property type="match status" value="1"/>
</dbReference>
<dbReference type="SUPFAM" id="SSF53335">
    <property type="entry name" value="S-adenosyl-L-methionine-dependent methyltransferases"/>
    <property type="match status" value="1"/>
</dbReference>
<dbReference type="GO" id="GO:0016740">
    <property type="term" value="F:transferase activity"/>
    <property type="evidence" value="ECO:0007669"/>
    <property type="project" value="UniProtKB-KW"/>
</dbReference>
<keyword evidence="1 3" id="KW-0808">Transferase</keyword>
<dbReference type="RefSeq" id="WP_036823469.1">
    <property type="nucleotide sequence ID" value="NZ_AVBF01000074.1"/>
</dbReference>
<protein>
    <submittedName>
        <fullName evidence="3">SAM-dependent methlyltransferase</fullName>
    </submittedName>
</protein>
<dbReference type="OrthoDB" id="8773442at2"/>
<sequence length="191" mass="22077">MGEEKGADYYDKHINRFLAPLETSPWKDLYVEVLSYLSSSEDMGTIIDLGCGTGRLARLLVNHGYTDYFGIDFSKNAIQEATAYVPEATFVMGDLYDRYILEIIQTYRTFIILEVLEHLERDREVIASLPKGSRVIISVPNFDNESHVRTFSNIEAIEERYESLLTIEDHVTLVRNKEKDRFIYVCLCTKQ</sequence>
<evidence type="ECO:0000313" key="3">
    <source>
        <dbReference type="EMBL" id="KGP71255.1"/>
    </source>
</evidence>
<evidence type="ECO:0000259" key="2">
    <source>
        <dbReference type="Pfam" id="PF13649"/>
    </source>
</evidence>
<dbReference type="PANTHER" id="PTHR43861">
    <property type="entry name" value="TRANS-ACONITATE 2-METHYLTRANSFERASE-RELATED"/>
    <property type="match status" value="1"/>
</dbReference>
<comment type="caution">
    <text evidence="3">The sequence shown here is derived from an EMBL/GenBank/DDBJ whole genome shotgun (WGS) entry which is preliminary data.</text>
</comment>